<reference evidence="2 3" key="1">
    <citation type="submission" date="2020-11" db="EMBL/GenBank/DDBJ databases">
        <title>Pseudomonas fulva producing VIM-24.</title>
        <authorList>
            <person name="Liu S."/>
        </authorList>
    </citation>
    <scope>NUCLEOTIDE SEQUENCE [LARGE SCALE GENOMIC DNA]</scope>
    <source>
        <strain evidence="2 3">ZDHY414</strain>
    </source>
</reference>
<protein>
    <submittedName>
        <fullName evidence="2">Uncharacterized protein</fullName>
    </submittedName>
</protein>
<feature type="region of interest" description="Disordered" evidence="1">
    <location>
        <begin position="101"/>
        <end position="129"/>
    </location>
</feature>
<dbReference type="EMBL" id="CP064946">
    <property type="protein sequence ID" value="QPH47414.1"/>
    <property type="molecule type" value="Genomic_DNA"/>
</dbReference>
<name>A0A7S9LE39_9PSED</name>
<evidence type="ECO:0000313" key="2">
    <source>
        <dbReference type="EMBL" id="QPH47414.1"/>
    </source>
</evidence>
<dbReference type="RefSeq" id="WP_140174412.1">
    <property type="nucleotide sequence ID" value="NZ_BQHM01000003.1"/>
</dbReference>
<proteinExistence type="predicted"/>
<dbReference type="Proteomes" id="UP000594430">
    <property type="component" value="Chromosome"/>
</dbReference>
<dbReference type="AlphaFoldDB" id="A0A7S9LE39"/>
<evidence type="ECO:0000313" key="3">
    <source>
        <dbReference type="Proteomes" id="UP000594430"/>
    </source>
</evidence>
<evidence type="ECO:0000256" key="1">
    <source>
        <dbReference type="SAM" id="MobiDB-lite"/>
    </source>
</evidence>
<organism evidence="2 3">
    <name type="scientific">Pseudomonas fulva</name>
    <dbReference type="NCBI Taxonomy" id="47880"/>
    <lineage>
        <taxon>Bacteria</taxon>
        <taxon>Pseudomonadati</taxon>
        <taxon>Pseudomonadota</taxon>
        <taxon>Gammaproteobacteria</taxon>
        <taxon>Pseudomonadales</taxon>
        <taxon>Pseudomonadaceae</taxon>
        <taxon>Pseudomonas</taxon>
    </lineage>
</organism>
<accession>A0A7S9LE39</accession>
<gene>
    <name evidence="2" type="ORF">IZU98_13410</name>
</gene>
<sequence length="129" mass="13334">MSKTNHGTVVVEAGSDSFTLKPTLRAVRALENRFGGILPAMQALGAANITATAFIIAAGAGIDTNKRKELEAVEEAVFEGGVNKVGTQVLQFVKALLNPGGKTDEELEESQGNEPSDLATAATSTSSSE</sequence>
<feature type="compositionally biased region" description="Low complexity" evidence="1">
    <location>
        <begin position="119"/>
        <end position="129"/>
    </location>
</feature>